<dbReference type="OrthoDB" id="9786549at2"/>
<dbReference type="GO" id="GO:0002161">
    <property type="term" value="F:aminoacyl-tRNA deacylase activity"/>
    <property type="evidence" value="ECO:0007669"/>
    <property type="project" value="InterPro"/>
</dbReference>
<dbReference type="EMBL" id="CP019650">
    <property type="protein sequence ID" value="AQQ68777.1"/>
    <property type="molecule type" value="Genomic_DNA"/>
</dbReference>
<reference evidence="2" key="1">
    <citation type="submission" date="2017-02" db="EMBL/GenBank/DDBJ databases">
        <title>Genome of Microbulbifer agarilyticus GP101.</title>
        <authorList>
            <person name="Jung J."/>
            <person name="Bae S.S."/>
            <person name="Baek K."/>
        </authorList>
    </citation>
    <scope>NUCLEOTIDE SEQUENCE [LARGE SCALE GENOMIC DNA]</scope>
    <source>
        <strain evidence="2">GP101</strain>
    </source>
</reference>
<dbReference type="CDD" id="cd04332">
    <property type="entry name" value="YbaK_like"/>
    <property type="match status" value="1"/>
</dbReference>
<dbReference type="AlphaFoldDB" id="A0A1Q2M928"/>
<keyword evidence="3" id="KW-1185">Reference proteome</keyword>
<dbReference type="KEGG" id="maga:Mag101_14885"/>
<sequence>MTMAPTVSRYLDNHSVHYRVIPHEHSATSRESAHKADVREDRVAKAILLKDEQGMVMVVIPASSGLDMRAVRDETGRNQLEMVSESEFGNIFSDCELGALPPLGQAYGLTTLVDTGLDSRDTIYLESGDHESLVALDGEDFDRLMATSRHCNLSRDWW</sequence>
<name>A0A1Q2M928_9GAMM</name>
<dbReference type="Proteomes" id="UP000188219">
    <property type="component" value="Chromosome"/>
</dbReference>
<dbReference type="InterPro" id="IPR007214">
    <property type="entry name" value="YbaK/aa-tRNA-synth-assoc-dom"/>
</dbReference>
<evidence type="ECO:0000259" key="1">
    <source>
        <dbReference type="Pfam" id="PF04073"/>
    </source>
</evidence>
<dbReference type="Gene3D" id="3.90.960.10">
    <property type="entry name" value="YbaK/aminoacyl-tRNA synthetase-associated domain"/>
    <property type="match status" value="1"/>
</dbReference>
<dbReference type="InterPro" id="IPR036754">
    <property type="entry name" value="YbaK/aa-tRNA-synt-asso_dom_sf"/>
</dbReference>
<dbReference type="STRING" id="260552.Mag101_14885"/>
<protein>
    <recommendedName>
        <fullName evidence="1">YbaK/aminoacyl-tRNA synthetase-associated domain-containing protein</fullName>
    </recommendedName>
</protein>
<organism evidence="2 3">
    <name type="scientific">Microbulbifer agarilyticus</name>
    <dbReference type="NCBI Taxonomy" id="260552"/>
    <lineage>
        <taxon>Bacteria</taxon>
        <taxon>Pseudomonadati</taxon>
        <taxon>Pseudomonadota</taxon>
        <taxon>Gammaproteobacteria</taxon>
        <taxon>Cellvibrionales</taxon>
        <taxon>Microbulbiferaceae</taxon>
        <taxon>Microbulbifer</taxon>
    </lineage>
</organism>
<dbReference type="eggNOG" id="COG2606">
    <property type="taxonomic scope" value="Bacteria"/>
</dbReference>
<dbReference type="RefSeq" id="WP_077406704.1">
    <property type="nucleotide sequence ID" value="NZ_CP019650.1"/>
</dbReference>
<evidence type="ECO:0000313" key="2">
    <source>
        <dbReference type="EMBL" id="AQQ68777.1"/>
    </source>
</evidence>
<accession>A0A1Q2M928</accession>
<evidence type="ECO:0000313" key="3">
    <source>
        <dbReference type="Proteomes" id="UP000188219"/>
    </source>
</evidence>
<gene>
    <name evidence="2" type="ORF">Mag101_14885</name>
</gene>
<dbReference type="Pfam" id="PF04073">
    <property type="entry name" value="tRNA_edit"/>
    <property type="match status" value="1"/>
</dbReference>
<feature type="domain" description="YbaK/aminoacyl-tRNA synthetase-associated" evidence="1">
    <location>
        <begin position="23"/>
        <end position="144"/>
    </location>
</feature>
<proteinExistence type="predicted"/>
<dbReference type="SUPFAM" id="SSF55826">
    <property type="entry name" value="YbaK/ProRS associated domain"/>
    <property type="match status" value="1"/>
</dbReference>